<protein>
    <submittedName>
        <fullName evidence="1">Uncharacterized protein</fullName>
    </submittedName>
</protein>
<organism evidence="1 2">
    <name type="scientific">Liparis tanakae</name>
    <name type="common">Tanaka's snailfish</name>
    <dbReference type="NCBI Taxonomy" id="230148"/>
    <lineage>
        <taxon>Eukaryota</taxon>
        <taxon>Metazoa</taxon>
        <taxon>Chordata</taxon>
        <taxon>Craniata</taxon>
        <taxon>Vertebrata</taxon>
        <taxon>Euteleostomi</taxon>
        <taxon>Actinopterygii</taxon>
        <taxon>Neopterygii</taxon>
        <taxon>Teleostei</taxon>
        <taxon>Neoteleostei</taxon>
        <taxon>Acanthomorphata</taxon>
        <taxon>Eupercaria</taxon>
        <taxon>Perciformes</taxon>
        <taxon>Cottioidei</taxon>
        <taxon>Cottales</taxon>
        <taxon>Liparidae</taxon>
        <taxon>Liparis</taxon>
    </lineage>
</organism>
<comment type="caution">
    <text evidence="1">The sequence shown here is derived from an EMBL/GenBank/DDBJ whole genome shotgun (WGS) entry which is preliminary data.</text>
</comment>
<dbReference type="AlphaFoldDB" id="A0A4Z2ER45"/>
<reference evidence="1 2" key="1">
    <citation type="submission" date="2019-03" db="EMBL/GenBank/DDBJ databases">
        <title>First draft genome of Liparis tanakae, snailfish: a comprehensive survey of snailfish specific genes.</title>
        <authorList>
            <person name="Kim W."/>
            <person name="Song I."/>
            <person name="Jeong J.-H."/>
            <person name="Kim D."/>
            <person name="Kim S."/>
            <person name="Ryu S."/>
            <person name="Song J.Y."/>
            <person name="Lee S.K."/>
        </authorList>
    </citation>
    <scope>NUCLEOTIDE SEQUENCE [LARGE SCALE GENOMIC DNA]</scope>
    <source>
        <tissue evidence="1">Muscle</tissue>
    </source>
</reference>
<evidence type="ECO:0000313" key="1">
    <source>
        <dbReference type="EMBL" id="TNN30762.1"/>
    </source>
</evidence>
<name>A0A4Z2ER45_9TELE</name>
<dbReference type="EMBL" id="SRLO01004144">
    <property type="protein sequence ID" value="TNN30762.1"/>
    <property type="molecule type" value="Genomic_DNA"/>
</dbReference>
<accession>A0A4Z2ER45</accession>
<keyword evidence="2" id="KW-1185">Reference proteome</keyword>
<evidence type="ECO:0000313" key="2">
    <source>
        <dbReference type="Proteomes" id="UP000314294"/>
    </source>
</evidence>
<gene>
    <name evidence="1" type="ORF">EYF80_059084</name>
</gene>
<dbReference type="Proteomes" id="UP000314294">
    <property type="component" value="Unassembled WGS sequence"/>
</dbReference>
<proteinExistence type="predicted"/>
<sequence length="78" mass="9084">MSGEWKSASVSLLISTPPPKIYRAGHGERGDDTFLRWVSWPGNRKVTLKLFKLFAVRLEEHYKERGPRRTHSERRGGY</sequence>